<dbReference type="OrthoDB" id="9796786at2"/>
<dbReference type="STRING" id="1349767.GJA_4513"/>
<dbReference type="PANTHER" id="PTHR40455">
    <property type="entry name" value="ANTITOXIN HIGA"/>
    <property type="match status" value="1"/>
</dbReference>
<dbReference type="AlphaFoldDB" id="W0VB66"/>
<dbReference type="InterPro" id="IPR039060">
    <property type="entry name" value="Antitox_HigA"/>
</dbReference>
<dbReference type="PROSITE" id="PS50943">
    <property type="entry name" value="HTH_CROC1"/>
    <property type="match status" value="1"/>
</dbReference>
<dbReference type="GO" id="GO:0006355">
    <property type="term" value="P:regulation of DNA-templated transcription"/>
    <property type="evidence" value="ECO:0007669"/>
    <property type="project" value="InterPro"/>
</dbReference>
<keyword evidence="3" id="KW-1185">Reference proteome</keyword>
<evidence type="ECO:0000313" key="2">
    <source>
        <dbReference type="EMBL" id="CDG85121.1"/>
    </source>
</evidence>
<proteinExistence type="predicted"/>
<dbReference type="PATRIC" id="fig|1349767.4.peg.1153"/>
<dbReference type="RefSeq" id="WP_038496146.1">
    <property type="nucleotide sequence ID" value="NZ_BCTH01000022.1"/>
</dbReference>
<feature type="domain" description="HTH cro/C1-type" evidence="1">
    <location>
        <begin position="87"/>
        <end position="139"/>
    </location>
</feature>
<dbReference type="HOGENOM" id="CLU_125852_3_1_4"/>
<sequence length="140" mass="15135">MGAVETDKELREIGGHYLALLAKVPLRPIATAAQYDDAVAVLNRLLDAGAADESHALADLAAVLGILIADYDDLHFRRHAGTPVDALRFLMEQHRLSQADLPEVGSQGVVSEILNGKRSLNARQIKALVQRFKVSGALFL</sequence>
<dbReference type="PANTHER" id="PTHR40455:SF1">
    <property type="entry name" value="ANTITOXIN HIGA"/>
    <property type="match status" value="1"/>
</dbReference>
<dbReference type="InterPro" id="IPR001387">
    <property type="entry name" value="Cro/C1-type_HTH"/>
</dbReference>
<name>W0VB66_9BURK</name>
<dbReference type="InterPro" id="IPR010982">
    <property type="entry name" value="Lambda_DNA-bd_dom_sf"/>
</dbReference>
<organism evidence="2 3">
    <name type="scientific">Janthinobacterium agaricidamnosum NBRC 102515 = DSM 9628</name>
    <dbReference type="NCBI Taxonomy" id="1349767"/>
    <lineage>
        <taxon>Bacteria</taxon>
        <taxon>Pseudomonadati</taxon>
        <taxon>Pseudomonadota</taxon>
        <taxon>Betaproteobacteria</taxon>
        <taxon>Burkholderiales</taxon>
        <taxon>Oxalobacteraceae</taxon>
        <taxon>Janthinobacterium</taxon>
    </lineage>
</organism>
<dbReference type="EMBL" id="HG322949">
    <property type="protein sequence ID" value="CDG85121.1"/>
    <property type="molecule type" value="Genomic_DNA"/>
</dbReference>
<dbReference type="SMART" id="SM00530">
    <property type="entry name" value="HTH_XRE"/>
    <property type="match status" value="1"/>
</dbReference>
<dbReference type="eggNOG" id="COG5499">
    <property type="taxonomic scope" value="Bacteria"/>
</dbReference>
<gene>
    <name evidence="2" type="primary">ygjM</name>
    <name evidence="2" type="ORF">GJA_4513</name>
</gene>
<dbReference type="SUPFAM" id="SSF47413">
    <property type="entry name" value="lambda repressor-like DNA-binding domains"/>
    <property type="match status" value="1"/>
</dbReference>
<evidence type="ECO:0000313" key="3">
    <source>
        <dbReference type="Proteomes" id="UP000027604"/>
    </source>
</evidence>
<dbReference type="KEGG" id="jag:GJA_4513"/>
<accession>W0VB66</accession>
<reference evidence="2 3" key="1">
    <citation type="journal article" date="2015" name="Genome Announc.">
        <title>Genome Sequence of Mushroom Soft-Rot Pathogen Janthinobacterium agaricidamnosum.</title>
        <authorList>
            <person name="Graupner K."/>
            <person name="Lackner G."/>
            <person name="Hertweck C."/>
        </authorList>
    </citation>
    <scope>NUCLEOTIDE SEQUENCE [LARGE SCALE GENOMIC DNA]</scope>
    <source>
        <strain evidence="3">NBRC 102515 / DSM 9628</strain>
    </source>
</reference>
<dbReference type="Proteomes" id="UP000027604">
    <property type="component" value="Chromosome I"/>
</dbReference>
<protein>
    <submittedName>
        <fullName evidence="2">Uncharacterized HTH-type transcriptional regulator ygjM</fullName>
    </submittedName>
</protein>
<dbReference type="GO" id="GO:0001046">
    <property type="term" value="F:core promoter sequence-specific DNA binding"/>
    <property type="evidence" value="ECO:0007669"/>
    <property type="project" value="TreeGrafter"/>
</dbReference>
<evidence type="ECO:0000259" key="1">
    <source>
        <dbReference type="PROSITE" id="PS50943"/>
    </source>
</evidence>